<dbReference type="PROSITE" id="PS51352">
    <property type="entry name" value="THIOREDOXIN_2"/>
    <property type="match status" value="2"/>
</dbReference>
<evidence type="ECO:0000256" key="10">
    <source>
        <dbReference type="SAM" id="SignalP"/>
    </source>
</evidence>
<keyword evidence="5" id="KW-0677">Repeat</keyword>
<dbReference type="PANTHER" id="PTHR45672">
    <property type="entry name" value="PROTEIN DISULFIDE-ISOMERASE C17H9.14C-RELATED"/>
    <property type="match status" value="1"/>
</dbReference>
<dbReference type="AlphaFoldDB" id="A0A197K1C5"/>
<evidence type="ECO:0000313" key="12">
    <source>
        <dbReference type="EMBL" id="OAQ30264.1"/>
    </source>
</evidence>
<dbReference type="SUPFAM" id="SSF47933">
    <property type="entry name" value="ERP29 C domain-like"/>
    <property type="match status" value="1"/>
</dbReference>
<accession>A0A197K1C5</accession>
<dbReference type="PRINTS" id="PR00421">
    <property type="entry name" value="THIOREDOXIN"/>
</dbReference>
<dbReference type="FunFam" id="3.40.30.10:FF:000032">
    <property type="entry name" value="Protein disulfide-isomerase A6 homolog"/>
    <property type="match status" value="1"/>
</dbReference>
<dbReference type="STRING" id="1314771.A0A197K1C5"/>
<dbReference type="GO" id="GO:0006457">
    <property type="term" value="P:protein folding"/>
    <property type="evidence" value="ECO:0007669"/>
    <property type="project" value="TreeGrafter"/>
</dbReference>
<dbReference type="Proteomes" id="UP000078512">
    <property type="component" value="Unassembled WGS sequence"/>
</dbReference>
<dbReference type="InterPro" id="IPR017937">
    <property type="entry name" value="Thioredoxin_CS"/>
</dbReference>
<dbReference type="PANTHER" id="PTHR45672:SF11">
    <property type="entry name" value="PROTEIN DISULFIDE-ISOMERASE C17H9.14C"/>
    <property type="match status" value="1"/>
</dbReference>
<comment type="catalytic activity">
    <reaction evidence="1">
        <text>Catalyzes the rearrangement of -S-S- bonds in proteins.</text>
        <dbReference type="EC" id="5.3.4.1"/>
    </reaction>
</comment>
<evidence type="ECO:0000256" key="2">
    <source>
        <dbReference type="ARBA" id="ARBA00006347"/>
    </source>
</evidence>
<dbReference type="EMBL" id="KV442036">
    <property type="protein sequence ID" value="OAQ30264.1"/>
    <property type="molecule type" value="Genomic_DNA"/>
</dbReference>
<evidence type="ECO:0000256" key="4">
    <source>
        <dbReference type="ARBA" id="ARBA00022729"/>
    </source>
</evidence>
<feature type="domain" description="Thioredoxin" evidence="11">
    <location>
        <begin position="17"/>
        <end position="109"/>
    </location>
</feature>
<evidence type="ECO:0000313" key="13">
    <source>
        <dbReference type="Proteomes" id="UP000078512"/>
    </source>
</evidence>
<feature type="domain" description="Thioredoxin" evidence="11">
    <location>
        <begin position="120"/>
        <end position="255"/>
    </location>
</feature>
<evidence type="ECO:0000256" key="5">
    <source>
        <dbReference type="ARBA" id="ARBA00022737"/>
    </source>
</evidence>
<feature type="chain" id="PRO_5008276477" description="protein disulfide-isomerase" evidence="10">
    <location>
        <begin position="25"/>
        <end position="388"/>
    </location>
</feature>
<dbReference type="Pfam" id="PF00085">
    <property type="entry name" value="Thioredoxin"/>
    <property type="match status" value="2"/>
</dbReference>
<dbReference type="Pfam" id="PF07749">
    <property type="entry name" value="ERp29"/>
    <property type="match status" value="1"/>
</dbReference>
<keyword evidence="13" id="KW-1185">Reference proteome</keyword>
<keyword evidence="8" id="KW-0676">Redox-active center</keyword>
<dbReference type="GO" id="GO:0005783">
    <property type="term" value="C:endoplasmic reticulum"/>
    <property type="evidence" value="ECO:0007669"/>
    <property type="project" value="InterPro"/>
</dbReference>
<organism evidence="12 13">
    <name type="scientific">Linnemannia elongata AG-77</name>
    <dbReference type="NCBI Taxonomy" id="1314771"/>
    <lineage>
        <taxon>Eukaryota</taxon>
        <taxon>Fungi</taxon>
        <taxon>Fungi incertae sedis</taxon>
        <taxon>Mucoromycota</taxon>
        <taxon>Mortierellomycotina</taxon>
        <taxon>Mortierellomycetes</taxon>
        <taxon>Mortierellales</taxon>
        <taxon>Mortierellaceae</taxon>
        <taxon>Linnemannia</taxon>
    </lineage>
</organism>
<proteinExistence type="inferred from homology"/>
<evidence type="ECO:0000256" key="8">
    <source>
        <dbReference type="ARBA" id="ARBA00023284"/>
    </source>
</evidence>
<dbReference type="Gene3D" id="1.20.1150.12">
    <property type="entry name" value="Endoplasmic reticulum resident protein 29, C-terminal domain"/>
    <property type="match status" value="1"/>
</dbReference>
<keyword evidence="7 12" id="KW-0413">Isomerase</keyword>
<keyword evidence="6" id="KW-1015">Disulfide bond</keyword>
<evidence type="ECO:0000256" key="6">
    <source>
        <dbReference type="ARBA" id="ARBA00023157"/>
    </source>
</evidence>
<gene>
    <name evidence="12" type="ORF">K457DRAFT_31841</name>
</gene>
<dbReference type="InterPro" id="IPR005788">
    <property type="entry name" value="PDI_thioredoxin-like_dom"/>
</dbReference>
<dbReference type="GO" id="GO:0003756">
    <property type="term" value="F:protein disulfide isomerase activity"/>
    <property type="evidence" value="ECO:0007669"/>
    <property type="project" value="UniProtKB-EC"/>
</dbReference>
<dbReference type="InterPro" id="IPR013766">
    <property type="entry name" value="Thioredoxin_domain"/>
</dbReference>
<dbReference type="NCBIfam" id="TIGR01126">
    <property type="entry name" value="pdi_dom"/>
    <property type="match status" value="2"/>
</dbReference>
<dbReference type="InterPro" id="IPR051063">
    <property type="entry name" value="PDI"/>
</dbReference>
<dbReference type="OrthoDB" id="10264505at2759"/>
<name>A0A197K1C5_9FUNG</name>
<dbReference type="InterPro" id="IPR036249">
    <property type="entry name" value="Thioredoxin-like_sf"/>
</dbReference>
<evidence type="ECO:0000256" key="1">
    <source>
        <dbReference type="ARBA" id="ARBA00001182"/>
    </source>
</evidence>
<evidence type="ECO:0000259" key="11">
    <source>
        <dbReference type="PROSITE" id="PS51352"/>
    </source>
</evidence>
<evidence type="ECO:0000256" key="3">
    <source>
        <dbReference type="ARBA" id="ARBA00012723"/>
    </source>
</evidence>
<reference evidence="12 13" key="1">
    <citation type="submission" date="2016-05" db="EMBL/GenBank/DDBJ databases">
        <title>Genome sequencing reveals origins of a unique bacterial endosymbiosis in the earliest lineages of terrestrial Fungi.</title>
        <authorList>
            <consortium name="DOE Joint Genome Institute"/>
            <person name="Uehling J."/>
            <person name="Gryganskyi A."/>
            <person name="Hameed K."/>
            <person name="Tschaplinski T."/>
            <person name="Misztal P."/>
            <person name="Wu S."/>
            <person name="Desiro A."/>
            <person name="Vande Pol N."/>
            <person name="Du Z.-Y."/>
            <person name="Zienkiewicz A."/>
            <person name="Zienkiewicz K."/>
            <person name="Morin E."/>
            <person name="Tisserant E."/>
            <person name="Splivallo R."/>
            <person name="Hainaut M."/>
            <person name="Henrissat B."/>
            <person name="Ohm R."/>
            <person name="Kuo A."/>
            <person name="Yan J."/>
            <person name="Lipzen A."/>
            <person name="Nolan M."/>
            <person name="Labutti K."/>
            <person name="Barry K."/>
            <person name="Goldstein A."/>
            <person name="Labbe J."/>
            <person name="Schadt C."/>
            <person name="Tuskan G."/>
            <person name="Grigoriev I."/>
            <person name="Martin F."/>
            <person name="Vilgalys R."/>
            <person name="Bonito G."/>
        </authorList>
    </citation>
    <scope>NUCLEOTIDE SEQUENCE [LARGE SCALE GENOMIC DNA]</scope>
    <source>
        <strain evidence="12 13">AG-77</strain>
    </source>
</reference>
<dbReference type="PROSITE" id="PS00194">
    <property type="entry name" value="THIOREDOXIN_1"/>
    <property type="match status" value="2"/>
</dbReference>
<protein>
    <recommendedName>
        <fullName evidence="3">protein disulfide-isomerase</fullName>
        <ecNumber evidence="3">5.3.4.1</ecNumber>
    </recommendedName>
</protein>
<dbReference type="EC" id="5.3.4.1" evidence="3"/>
<sequence length="388" mass="42353">MLRKSIVLGAVTVLLTLAASVVLADEHVHALTSETFDSTLGSKPALVEFYAPWCGHCKNLEPIYAQLGEAFSTKKDKLLIAKADADSERTLASRFGIRGYPTIKWFPQGIDAVAEEYNGGRDLESLTEFVTKKTGLKGMVKKVVSAVEVMTDRDFEEKVLKSGKNVLVEFYAPWCGHCKNLAPTYEKLAADFANEKDVIVAKVDATVEKSLASKYGVTGYPTLKYFPSTSPSNPIEYSGGRSEQELVTFLNKHAGTARSPGGKLLSTAGRIPVLDTIASQFALLSSSSSSPEVKKTLIEMGKKAANESQDKNAKHYLRVFEKAGESDEFIVNEKKRLEKIMEEGKVTPMKMDEFAVRHNIISAFVAAAAAPAQAATAEKVDELERDEL</sequence>
<feature type="signal peptide" evidence="10">
    <location>
        <begin position="1"/>
        <end position="24"/>
    </location>
</feature>
<keyword evidence="4 10" id="KW-0732">Signal</keyword>
<evidence type="ECO:0000256" key="7">
    <source>
        <dbReference type="ARBA" id="ARBA00023235"/>
    </source>
</evidence>
<dbReference type="InterPro" id="IPR036356">
    <property type="entry name" value="ERp29_C_sf"/>
</dbReference>
<evidence type="ECO:0000256" key="9">
    <source>
        <dbReference type="RuleBase" id="RU004208"/>
    </source>
</evidence>
<dbReference type="CDD" id="cd02998">
    <property type="entry name" value="PDI_a_ERp38"/>
    <property type="match status" value="1"/>
</dbReference>
<comment type="similarity">
    <text evidence="2 9">Belongs to the protein disulfide isomerase family.</text>
</comment>
<dbReference type="SUPFAM" id="SSF52833">
    <property type="entry name" value="Thioredoxin-like"/>
    <property type="match status" value="2"/>
</dbReference>
<dbReference type="InterPro" id="IPR011679">
    <property type="entry name" value="ERp29_C"/>
</dbReference>
<dbReference type="Gene3D" id="3.40.30.10">
    <property type="entry name" value="Glutaredoxin"/>
    <property type="match status" value="2"/>
</dbReference>